<comment type="subunit">
    <text evidence="6">Part of the Bam complex.</text>
</comment>
<proteinExistence type="inferred from homology"/>
<dbReference type="HAMAP" id="MF_00922">
    <property type="entry name" value="OM_assembly_BamD"/>
    <property type="match status" value="1"/>
</dbReference>
<keyword evidence="3 6" id="KW-0564">Palmitate</keyword>
<evidence type="ECO:0000256" key="1">
    <source>
        <dbReference type="ARBA" id="ARBA00022729"/>
    </source>
</evidence>
<evidence type="ECO:0000256" key="5">
    <source>
        <dbReference type="ARBA" id="ARBA00023288"/>
    </source>
</evidence>
<feature type="chain" id="PRO_5016186526" description="Outer membrane protein assembly factor BamD" evidence="7">
    <location>
        <begin position="23"/>
        <end position="269"/>
    </location>
</feature>
<dbReference type="InterPro" id="IPR039565">
    <property type="entry name" value="BamD-like"/>
</dbReference>
<gene>
    <name evidence="6 9" type="primary">bamD</name>
    <name evidence="9" type="ORF">NITFAB_1728</name>
</gene>
<comment type="similarity">
    <text evidence="6">Belongs to the BamD family.</text>
</comment>
<reference evidence="9" key="1">
    <citation type="submission" date="2018-05" db="EMBL/GenBank/DDBJ databases">
        <authorList>
            <person name="Lanie J.A."/>
            <person name="Ng W.-L."/>
            <person name="Kazmierczak K.M."/>
            <person name="Andrzejewski T.M."/>
            <person name="Davidsen T.M."/>
            <person name="Wayne K.J."/>
            <person name="Tettelin H."/>
            <person name="Glass J.I."/>
            <person name="Rusch D."/>
            <person name="Podicherti R."/>
            <person name="Tsui H.-C.T."/>
            <person name="Winkler M.E."/>
        </authorList>
    </citation>
    <scope>NUCLEOTIDE SEQUENCE</scope>
    <source>
        <strain evidence="9">KNB</strain>
    </source>
</reference>
<dbReference type="Gene3D" id="1.25.40.10">
    <property type="entry name" value="Tetratricopeptide repeat domain"/>
    <property type="match status" value="1"/>
</dbReference>
<dbReference type="GO" id="GO:1990063">
    <property type="term" value="C:Bam protein complex"/>
    <property type="evidence" value="ECO:0007669"/>
    <property type="project" value="TreeGrafter"/>
</dbReference>
<evidence type="ECO:0000256" key="4">
    <source>
        <dbReference type="ARBA" id="ARBA00023237"/>
    </source>
</evidence>
<evidence type="ECO:0000259" key="8">
    <source>
        <dbReference type="Pfam" id="PF13525"/>
    </source>
</evidence>
<feature type="signal peptide" evidence="7">
    <location>
        <begin position="1"/>
        <end position="22"/>
    </location>
</feature>
<organism evidence="9">
    <name type="scientific">Candidatus Nitrotoga fabula</name>
    <dbReference type="NCBI Taxonomy" id="2182327"/>
    <lineage>
        <taxon>Bacteria</taxon>
        <taxon>Pseudomonadati</taxon>
        <taxon>Pseudomonadota</taxon>
        <taxon>Betaproteobacteria</taxon>
        <taxon>Nitrosomonadales</taxon>
        <taxon>Gallionellaceae</taxon>
        <taxon>Candidatus Nitrotoga</taxon>
    </lineage>
</organism>
<evidence type="ECO:0000256" key="2">
    <source>
        <dbReference type="ARBA" id="ARBA00023136"/>
    </source>
</evidence>
<accession>A0A2X0QX12</accession>
<dbReference type="CDD" id="cd15830">
    <property type="entry name" value="BamD"/>
    <property type="match status" value="1"/>
</dbReference>
<dbReference type="Pfam" id="PF13525">
    <property type="entry name" value="YfiO"/>
    <property type="match status" value="1"/>
</dbReference>
<comment type="function">
    <text evidence="6">Part of the outer membrane protein assembly complex, which is involved in assembly and insertion of beta-barrel proteins into the outer membrane.</text>
</comment>
<keyword evidence="5 6" id="KW-0449">Lipoprotein</keyword>
<dbReference type="PANTHER" id="PTHR37423:SF1">
    <property type="entry name" value="OUTER MEMBRANE PROTEIN ASSEMBLY FACTOR BAMD"/>
    <property type="match status" value="1"/>
</dbReference>
<dbReference type="AlphaFoldDB" id="A0A2X0QX12"/>
<comment type="subcellular location">
    <subcellularLocation>
        <location evidence="6">Cell outer membrane</location>
        <topology evidence="6">Lipid-anchor</topology>
    </subcellularLocation>
</comment>
<evidence type="ECO:0000256" key="6">
    <source>
        <dbReference type="HAMAP-Rule" id="MF_00922"/>
    </source>
</evidence>
<protein>
    <recommendedName>
        <fullName evidence="6">Outer membrane protein assembly factor BamD</fullName>
    </recommendedName>
</protein>
<feature type="domain" description="Outer membrane lipoprotein BamD-like" evidence="8">
    <location>
        <begin position="30"/>
        <end position="238"/>
    </location>
</feature>
<evidence type="ECO:0000256" key="7">
    <source>
        <dbReference type="SAM" id="SignalP"/>
    </source>
</evidence>
<evidence type="ECO:0000313" key="9">
    <source>
        <dbReference type="EMBL" id="SPS06138.1"/>
    </source>
</evidence>
<dbReference type="EMBL" id="LS423452">
    <property type="protein sequence ID" value="SPS06138.1"/>
    <property type="molecule type" value="Genomic_DNA"/>
</dbReference>
<dbReference type="NCBIfam" id="TIGR03302">
    <property type="entry name" value="OM_YfiO"/>
    <property type="match status" value="1"/>
</dbReference>
<dbReference type="PANTHER" id="PTHR37423">
    <property type="entry name" value="SOLUBLE LYTIC MUREIN TRANSGLYCOSYLASE-RELATED"/>
    <property type="match status" value="1"/>
</dbReference>
<sequence>MRLSLTLFLVLMLSACSIFSSKDVKSAKTDEAEEIYAKAKEQMERADYTAAIKHFETLQSRFPYGRYAQQAQMETAYAYYKLNETESALSAADRYIKQYPNNPGVDYLYYLKGLVNFDDDLGYFGYVAEEIQPDMSERNPKAPREAFDAFNELITRFPNSKYTPDAKVRMQYLVNALARHETQIAGYYLRRGAYVGALNRANAVLIDYPMTPATLDALQIMIQAYDGMGMKELRDDTQRVLDLNVAKGGLKPAIQQSAAYKKPWWNFWK</sequence>
<keyword evidence="1 6" id="KW-0732">Signal</keyword>
<dbReference type="InterPro" id="IPR017689">
    <property type="entry name" value="BamD"/>
</dbReference>
<evidence type="ECO:0000256" key="3">
    <source>
        <dbReference type="ARBA" id="ARBA00023139"/>
    </source>
</evidence>
<dbReference type="GO" id="GO:0043165">
    <property type="term" value="P:Gram-negative-bacterium-type cell outer membrane assembly"/>
    <property type="evidence" value="ECO:0007669"/>
    <property type="project" value="UniProtKB-UniRule"/>
</dbReference>
<dbReference type="PROSITE" id="PS51257">
    <property type="entry name" value="PROKAR_LIPOPROTEIN"/>
    <property type="match status" value="1"/>
</dbReference>
<dbReference type="GO" id="GO:0051205">
    <property type="term" value="P:protein insertion into membrane"/>
    <property type="evidence" value="ECO:0007669"/>
    <property type="project" value="UniProtKB-UniRule"/>
</dbReference>
<keyword evidence="2 6" id="KW-0472">Membrane</keyword>
<keyword evidence="4 6" id="KW-0998">Cell outer membrane</keyword>
<name>A0A2X0QX12_9PROT</name>
<dbReference type="SUPFAM" id="SSF48452">
    <property type="entry name" value="TPR-like"/>
    <property type="match status" value="1"/>
</dbReference>
<dbReference type="InterPro" id="IPR011990">
    <property type="entry name" value="TPR-like_helical_dom_sf"/>
</dbReference>